<evidence type="ECO:0000256" key="1">
    <source>
        <dbReference type="ARBA" id="ARBA00023157"/>
    </source>
</evidence>
<keyword evidence="3" id="KW-0472">Membrane</keyword>
<evidence type="ECO:0000313" key="5">
    <source>
        <dbReference type="Proteomes" id="UP001165740"/>
    </source>
</evidence>
<dbReference type="PROSITE" id="PS50068">
    <property type="entry name" value="LDLRA_2"/>
    <property type="match status" value="1"/>
</dbReference>
<name>A0A9U8E835_BIOGL</name>
<dbReference type="AlphaFoldDB" id="A0A9U8E835"/>
<dbReference type="Proteomes" id="UP001165740">
    <property type="component" value="Chromosome 4"/>
</dbReference>
<dbReference type="SMART" id="SM00192">
    <property type="entry name" value="LDLa"/>
    <property type="match status" value="1"/>
</dbReference>
<evidence type="ECO:0000256" key="2">
    <source>
        <dbReference type="PROSITE-ProRule" id="PRU00124"/>
    </source>
</evidence>
<dbReference type="OrthoDB" id="6144613at2759"/>
<reference evidence="6" key="1">
    <citation type="submission" date="2025-08" db="UniProtKB">
        <authorList>
            <consortium name="RefSeq"/>
        </authorList>
    </citation>
    <scope>IDENTIFICATION</scope>
</reference>
<keyword evidence="5" id="KW-1185">Reference proteome</keyword>
<keyword evidence="3" id="KW-0812">Transmembrane</keyword>
<sequence length="228" mass="25207">MKMARTLLNVCLVAATIFNAAIEATKTKYLSSECGDEVKVNGDVLIKLNSWFQPNCKVTLVPRSGDRLIARFTYYHFNGFRNIIGLIANECTFESIQLSTSDSHYYFDEDDGFCGAYKPSGLYDLGQKGYFSYNSKNGLTSSMKADLLVTEVFDKRNKTCASGQFDCDKNNYCISDDVTCNGYDNCGNDRDEVKGCGLTTPIIIGIVVGCICFVVLLIVIGVCIAKHR</sequence>
<dbReference type="RefSeq" id="XP_013076845.2">
    <property type="nucleotide sequence ID" value="XM_013221391.2"/>
</dbReference>
<keyword evidence="1" id="KW-1015">Disulfide bond</keyword>
<evidence type="ECO:0000256" key="4">
    <source>
        <dbReference type="SAM" id="SignalP"/>
    </source>
</evidence>
<feature type="signal peptide" evidence="4">
    <location>
        <begin position="1"/>
        <end position="24"/>
    </location>
</feature>
<keyword evidence="4" id="KW-0732">Signal</keyword>
<dbReference type="Gene3D" id="4.10.400.10">
    <property type="entry name" value="Low-density Lipoprotein Receptor"/>
    <property type="match status" value="1"/>
</dbReference>
<keyword evidence="3" id="KW-1133">Transmembrane helix</keyword>
<dbReference type="GeneID" id="106063070"/>
<dbReference type="InterPro" id="IPR036055">
    <property type="entry name" value="LDL_receptor-like_sf"/>
</dbReference>
<dbReference type="InterPro" id="IPR002172">
    <property type="entry name" value="LDrepeatLR_classA_rpt"/>
</dbReference>
<dbReference type="SUPFAM" id="SSF57424">
    <property type="entry name" value="LDL receptor-like module"/>
    <property type="match status" value="1"/>
</dbReference>
<feature type="transmembrane region" description="Helical" evidence="3">
    <location>
        <begin position="202"/>
        <end position="225"/>
    </location>
</feature>
<dbReference type="InterPro" id="IPR042333">
    <property type="entry name" value="LRAD2/Mig-13-like"/>
</dbReference>
<accession>A0A9U8E835</accession>
<feature type="chain" id="PRO_5040859924" evidence="4">
    <location>
        <begin position="25"/>
        <end position="228"/>
    </location>
</feature>
<dbReference type="PANTHER" id="PTHR24652:SF69">
    <property type="entry name" value="CUB DOMAIN-CONTAINING PROTEIN"/>
    <property type="match status" value="1"/>
</dbReference>
<gene>
    <name evidence="6" type="primary">LOC106063070</name>
</gene>
<evidence type="ECO:0000313" key="6">
    <source>
        <dbReference type="RefSeq" id="XP_013076845.2"/>
    </source>
</evidence>
<dbReference type="KEGG" id="bgt:106063070"/>
<organism evidence="5 6">
    <name type="scientific">Biomphalaria glabrata</name>
    <name type="common">Bloodfluke planorb</name>
    <name type="synonym">Freshwater snail</name>
    <dbReference type="NCBI Taxonomy" id="6526"/>
    <lineage>
        <taxon>Eukaryota</taxon>
        <taxon>Metazoa</taxon>
        <taxon>Spiralia</taxon>
        <taxon>Lophotrochozoa</taxon>
        <taxon>Mollusca</taxon>
        <taxon>Gastropoda</taxon>
        <taxon>Heterobranchia</taxon>
        <taxon>Euthyneura</taxon>
        <taxon>Panpulmonata</taxon>
        <taxon>Hygrophila</taxon>
        <taxon>Lymnaeoidea</taxon>
        <taxon>Planorbidae</taxon>
        <taxon>Biomphalaria</taxon>
    </lineage>
</organism>
<proteinExistence type="predicted"/>
<protein>
    <submittedName>
        <fullName evidence="6">Uncharacterized protein LOC106063070</fullName>
    </submittedName>
</protein>
<dbReference type="PANTHER" id="PTHR24652">
    <property type="entry name" value="LOW-DENSITY LIPOPROTEIN RECEPTOR CLASS A DOMAIN-CONTAINING PROTEIN 2"/>
    <property type="match status" value="1"/>
</dbReference>
<evidence type="ECO:0000256" key="3">
    <source>
        <dbReference type="SAM" id="Phobius"/>
    </source>
</evidence>
<dbReference type="CDD" id="cd00112">
    <property type="entry name" value="LDLa"/>
    <property type="match status" value="1"/>
</dbReference>
<comment type="caution">
    <text evidence="2">Lacks conserved residue(s) required for the propagation of feature annotation.</text>
</comment>
<dbReference type="OMA" id="IANECTF"/>